<dbReference type="GO" id="GO:0016787">
    <property type="term" value="F:hydrolase activity"/>
    <property type="evidence" value="ECO:0007669"/>
    <property type="project" value="UniProtKB-KW"/>
</dbReference>
<evidence type="ECO:0000313" key="3">
    <source>
        <dbReference type="EMBL" id="GAA1711769.1"/>
    </source>
</evidence>
<keyword evidence="4" id="KW-1185">Reference proteome</keyword>
<reference evidence="3 4" key="1">
    <citation type="journal article" date="2019" name="Int. J. Syst. Evol. Microbiol.">
        <title>The Global Catalogue of Microorganisms (GCM) 10K type strain sequencing project: providing services to taxonomists for standard genome sequencing and annotation.</title>
        <authorList>
            <consortium name="The Broad Institute Genomics Platform"/>
            <consortium name="The Broad Institute Genome Sequencing Center for Infectious Disease"/>
            <person name="Wu L."/>
            <person name="Ma J."/>
        </authorList>
    </citation>
    <scope>NUCLEOTIDE SEQUENCE [LARGE SCALE GENOMIC DNA]</scope>
    <source>
        <strain evidence="3 4">JCM 14718</strain>
    </source>
</reference>
<keyword evidence="1 3" id="KW-0378">Hydrolase</keyword>
<dbReference type="Pfam" id="PF07859">
    <property type="entry name" value="Abhydrolase_3"/>
    <property type="match status" value="1"/>
</dbReference>
<comment type="caution">
    <text evidence="3">The sequence shown here is derived from an EMBL/GenBank/DDBJ whole genome shotgun (WGS) entry which is preliminary data.</text>
</comment>
<organism evidence="3 4">
    <name type="scientific">Fodinicola feengrottensis</name>
    <dbReference type="NCBI Taxonomy" id="435914"/>
    <lineage>
        <taxon>Bacteria</taxon>
        <taxon>Bacillati</taxon>
        <taxon>Actinomycetota</taxon>
        <taxon>Actinomycetes</taxon>
        <taxon>Mycobacteriales</taxon>
        <taxon>Fodinicola</taxon>
    </lineage>
</organism>
<evidence type="ECO:0000256" key="1">
    <source>
        <dbReference type="ARBA" id="ARBA00022801"/>
    </source>
</evidence>
<name>A0ABN2IUA7_9ACTN</name>
<dbReference type="InterPro" id="IPR050300">
    <property type="entry name" value="GDXG_lipolytic_enzyme"/>
</dbReference>
<protein>
    <submittedName>
        <fullName evidence="3">Alpha/beta hydrolase</fullName>
    </submittedName>
</protein>
<dbReference type="Gene3D" id="3.40.50.1820">
    <property type="entry name" value="alpha/beta hydrolase"/>
    <property type="match status" value="1"/>
</dbReference>
<dbReference type="RefSeq" id="WP_344314533.1">
    <property type="nucleotide sequence ID" value="NZ_BAAANY010000037.1"/>
</dbReference>
<proteinExistence type="predicted"/>
<dbReference type="PANTHER" id="PTHR48081:SF8">
    <property type="entry name" value="ALPHA_BETA HYDROLASE FOLD-3 DOMAIN-CONTAINING PROTEIN-RELATED"/>
    <property type="match status" value="1"/>
</dbReference>
<feature type="domain" description="Alpha/beta hydrolase fold-3" evidence="2">
    <location>
        <begin position="105"/>
        <end position="293"/>
    </location>
</feature>
<dbReference type="PANTHER" id="PTHR48081">
    <property type="entry name" value="AB HYDROLASE SUPERFAMILY PROTEIN C4A8.06C"/>
    <property type="match status" value="1"/>
</dbReference>
<evidence type="ECO:0000313" key="4">
    <source>
        <dbReference type="Proteomes" id="UP001500618"/>
    </source>
</evidence>
<dbReference type="Proteomes" id="UP001500618">
    <property type="component" value="Unassembled WGS sequence"/>
</dbReference>
<sequence length="320" mass="34169">MPLPDQDTMDPRLAMLVAEVMSQLPADLPALPSPWPAPGQSRAEWLAEVTAVRAAHDAPADVLAQLLPAAPPDAPTVSDREVEVEGGRITVRVYTPAGEGPFPALVYYHGGAWWLGGGFALTDLYCQRFCAALGSVVVNVDYRLAPESPYPQQLEDAYAALLWTVSSLRPTEVSVAGASSGGNLAAALCLLARDRGGPAIRSQLLHVPGLDLTLSSPSLRADPAVLPNLDGVRRLYSTDWENPYVSPLLATDLAGLPPAVIVTGRHDFLRDDGRRYAERLSEAGVPVVALEYPMLHNIALPETIETMVTEMTAALLALSR</sequence>
<dbReference type="SUPFAM" id="SSF53474">
    <property type="entry name" value="alpha/beta-Hydrolases"/>
    <property type="match status" value="1"/>
</dbReference>
<accession>A0ABN2IUA7</accession>
<evidence type="ECO:0000259" key="2">
    <source>
        <dbReference type="Pfam" id="PF07859"/>
    </source>
</evidence>
<gene>
    <name evidence="3" type="ORF">GCM10009765_71180</name>
</gene>
<dbReference type="InterPro" id="IPR029058">
    <property type="entry name" value="AB_hydrolase_fold"/>
</dbReference>
<dbReference type="InterPro" id="IPR013094">
    <property type="entry name" value="AB_hydrolase_3"/>
</dbReference>
<dbReference type="EMBL" id="BAAANY010000037">
    <property type="protein sequence ID" value="GAA1711769.1"/>
    <property type="molecule type" value="Genomic_DNA"/>
</dbReference>